<dbReference type="SMART" id="SM01224">
    <property type="entry name" value="G_gamma"/>
    <property type="match status" value="1"/>
</dbReference>
<accession>A0A3M7QS06</accession>
<dbReference type="Pfam" id="PF18148">
    <property type="entry name" value="RGS_DHEX"/>
    <property type="match status" value="1"/>
</dbReference>
<comment type="caution">
    <text evidence="4">The sequence shown here is derived from an EMBL/GenBank/DDBJ whole genome shotgun (WGS) entry which is preliminary data.</text>
</comment>
<dbReference type="InterPro" id="IPR036305">
    <property type="entry name" value="RGS_sf"/>
</dbReference>
<dbReference type="SUPFAM" id="SSF48670">
    <property type="entry name" value="Transducin (heterotrimeric G protein), gamma chain"/>
    <property type="match status" value="1"/>
</dbReference>
<protein>
    <submittedName>
        <fullName evidence="4">Regulator of G-signaling 7</fullName>
    </submittedName>
</protein>
<keyword evidence="5" id="KW-1185">Reference proteome</keyword>
<feature type="domain" description="DEP" evidence="3">
    <location>
        <begin position="33"/>
        <end position="109"/>
    </location>
</feature>
<dbReference type="PANTHER" id="PTHR45746:SF5">
    <property type="entry name" value="REGULATOR OF G-PROTEIN SIGNALING 7"/>
    <property type="match status" value="1"/>
</dbReference>
<dbReference type="PROSITE" id="PS50186">
    <property type="entry name" value="DEP"/>
    <property type="match status" value="1"/>
</dbReference>
<dbReference type="CDD" id="cd04450">
    <property type="entry name" value="DEP_RGS7-like"/>
    <property type="match status" value="1"/>
</dbReference>
<gene>
    <name evidence="4" type="ORF">BpHYR1_010076</name>
</gene>
<dbReference type="SUPFAM" id="SSF46785">
    <property type="entry name" value="Winged helix' DNA-binding domain"/>
    <property type="match status" value="1"/>
</dbReference>
<dbReference type="Gene3D" id="1.10.10.10">
    <property type="entry name" value="Winged helix-like DNA-binding domain superfamily/Winged helix DNA-binding domain"/>
    <property type="match status" value="1"/>
</dbReference>
<dbReference type="InterPro" id="IPR016137">
    <property type="entry name" value="RGS"/>
</dbReference>
<evidence type="ECO:0000259" key="2">
    <source>
        <dbReference type="PROSITE" id="PS50132"/>
    </source>
</evidence>
<dbReference type="SUPFAM" id="SSF48097">
    <property type="entry name" value="Regulator of G-protein signaling, RGS"/>
    <property type="match status" value="1"/>
</dbReference>
<organism evidence="4 5">
    <name type="scientific">Brachionus plicatilis</name>
    <name type="common">Marine rotifer</name>
    <name type="synonym">Brachionus muelleri</name>
    <dbReference type="NCBI Taxonomy" id="10195"/>
    <lineage>
        <taxon>Eukaryota</taxon>
        <taxon>Metazoa</taxon>
        <taxon>Spiralia</taxon>
        <taxon>Gnathifera</taxon>
        <taxon>Rotifera</taxon>
        <taxon>Eurotatoria</taxon>
        <taxon>Monogononta</taxon>
        <taxon>Pseudotrocha</taxon>
        <taxon>Ploima</taxon>
        <taxon>Brachionidae</taxon>
        <taxon>Brachionus</taxon>
    </lineage>
</organism>
<dbReference type="InterPro" id="IPR036284">
    <property type="entry name" value="GGL_sf"/>
</dbReference>
<sequence length="516" mass="59817">MEISHNHLLSKPSYPRYYAFQRMEKVIKAMQHRQTGIPIKSQKLFLTTISNAFTGEDLIDWLEKNLEIEEIDEALHLATLLCKFGYYFQVTENGSTNVKEDSELYRFQSPYFWISTNWNAGHIDYAIYLLKRTMRNQEKHGLNDLELTILEDLRKKLAHQWDFVKMQADAQIKVLKDRKKAEKTFLDSQERAFWKIMRSANNSSSVLEEDARVNLMQVNPKFTKKDEFIRKKISFFEQSLKNRVRTKASQALQNLCAYSEIYFEYDGIFGHCQPSNPWITDDTTMWEVSSPLVEQPTQLRVKKWLFSFRELLSDPTGVREFMKFCEVEFSVENLKFYLACQAVKRAPLSELPILVHKIYKEHLSPEAGAEVNVNDIIRNKITKELDNPSRTIFYEAEKHIFELMKKNSYSRFEQSEIYKNLLEKAIIPAPKKSKIFHFVTLDYFRNRDESTDESDDDEQRGDFVAGGIYAPTAQSISAAAAGLTLSIAAAAGIKRHFSSSIDGKSDTAGLAIQNEN</sequence>
<dbReference type="Pfam" id="PF00610">
    <property type="entry name" value="DEP"/>
    <property type="match status" value="1"/>
</dbReference>
<dbReference type="Pfam" id="PF00615">
    <property type="entry name" value="RGS"/>
    <property type="match status" value="1"/>
</dbReference>
<evidence type="ECO:0000259" key="3">
    <source>
        <dbReference type="PROSITE" id="PS50186"/>
    </source>
</evidence>
<dbReference type="GO" id="GO:0007186">
    <property type="term" value="P:G protein-coupled receptor signaling pathway"/>
    <property type="evidence" value="ECO:0007669"/>
    <property type="project" value="InterPro"/>
</dbReference>
<dbReference type="InterPro" id="IPR015898">
    <property type="entry name" value="G-protein_gamma-like_dom"/>
</dbReference>
<dbReference type="GO" id="GO:0008277">
    <property type="term" value="P:regulation of G protein-coupled receptor signaling pathway"/>
    <property type="evidence" value="ECO:0007669"/>
    <property type="project" value="InterPro"/>
</dbReference>
<evidence type="ECO:0000313" key="4">
    <source>
        <dbReference type="EMBL" id="RNA14130.1"/>
    </source>
</evidence>
<dbReference type="Gene3D" id="4.10.260.10">
    <property type="entry name" value="Transducin (heterotrimeric G protein), gamma chain"/>
    <property type="match status" value="1"/>
</dbReference>
<dbReference type="SMART" id="SM00315">
    <property type="entry name" value="RGS"/>
    <property type="match status" value="1"/>
</dbReference>
<dbReference type="GO" id="GO:0005737">
    <property type="term" value="C:cytoplasm"/>
    <property type="evidence" value="ECO:0007669"/>
    <property type="project" value="TreeGrafter"/>
</dbReference>
<reference evidence="4 5" key="1">
    <citation type="journal article" date="2018" name="Sci. Rep.">
        <title>Genomic signatures of local adaptation to the degree of environmental predictability in rotifers.</title>
        <authorList>
            <person name="Franch-Gras L."/>
            <person name="Hahn C."/>
            <person name="Garcia-Roger E.M."/>
            <person name="Carmona M.J."/>
            <person name="Serra M."/>
            <person name="Gomez A."/>
        </authorList>
    </citation>
    <scope>NUCLEOTIDE SEQUENCE [LARGE SCALE GENOMIC DNA]</scope>
    <source>
        <strain evidence="4">HYR1</strain>
    </source>
</reference>
<dbReference type="InterPro" id="IPR044926">
    <property type="entry name" value="RGS_subdomain_2"/>
</dbReference>
<keyword evidence="1" id="KW-0734">Signal transduction inhibitor</keyword>
<dbReference type="GO" id="GO:0005886">
    <property type="term" value="C:plasma membrane"/>
    <property type="evidence" value="ECO:0007669"/>
    <property type="project" value="TreeGrafter"/>
</dbReference>
<dbReference type="InterPro" id="IPR040759">
    <property type="entry name" value="RGS_DHEX"/>
</dbReference>
<dbReference type="SMART" id="SM00224">
    <property type="entry name" value="GGL"/>
    <property type="match status" value="1"/>
</dbReference>
<dbReference type="Gene3D" id="1.10.167.10">
    <property type="entry name" value="Regulator of G-protein Signalling 4, domain 2"/>
    <property type="match status" value="1"/>
</dbReference>
<dbReference type="GO" id="GO:0043005">
    <property type="term" value="C:neuron projection"/>
    <property type="evidence" value="ECO:0007669"/>
    <property type="project" value="TreeGrafter"/>
</dbReference>
<dbReference type="OrthoDB" id="196547at2759"/>
<dbReference type="PANTHER" id="PTHR45746">
    <property type="entry name" value="LP21163P"/>
    <property type="match status" value="1"/>
</dbReference>
<dbReference type="SMART" id="SM00049">
    <property type="entry name" value="DEP"/>
    <property type="match status" value="1"/>
</dbReference>
<dbReference type="STRING" id="10195.A0A3M7QS06"/>
<dbReference type="InterPro" id="IPR036388">
    <property type="entry name" value="WH-like_DNA-bd_sf"/>
</dbReference>
<dbReference type="InterPro" id="IPR047016">
    <property type="entry name" value="RGS6/7/9/11"/>
</dbReference>
<dbReference type="InterPro" id="IPR036390">
    <property type="entry name" value="WH_DNA-bd_sf"/>
</dbReference>
<dbReference type="GO" id="GO:0035556">
    <property type="term" value="P:intracellular signal transduction"/>
    <property type="evidence" value="ECO:0007669"/>
    <property type="project" value="InterPro"/>
</dbReference>
<dbReference type="PROSITE" id="PS50132">
    <property type="entry name" value="RGS"/>
    <property type="match status" value="1"/>
</dbReference>
<dbReference type="Proteomes" id="UP000276133">
    <property type="component" value="Unassembled WGS sequence"/>
</dbReference>
<feature type="domain" description="RGS" evidence="2">
    <location>
        <begin position="307"/>
        <end position="422"/>
    </location>
</feature>
<dbReference type="Gene3D" id="1.10.1240.60">
    <property type="match status" value="1"/>
</dbReference>
<name>A0A3M7QS06_BRAPC</name>
<dbReference type="AlphaFoldDB" id="A0A3M7QS06"/>
<dbReference type="GO" id="GO:0005096">
    <property type="term" value="F:GTPase activator activity"/>
    <property type="evidence" value="ECO:0007669"/>
    <property type="project" value="TreeGrafter"/>
</dbReference>
<dbReference type="EMBL" id="REGN01005252">
    <property type="protein sequence ID" value="RNA14130.1"/>
    <property type="molecule type" value="Genomic_DNA"/>
</dbReference>
<dbReference type="InterPro" id="IPR000591">
    <property type="entry name" value="DEP_dom"/>
</dbReference>
<evidence type="ECO:0000313" key="5">
    <source>
        <dbReference type="Proteomes" id="UP000276133"/>
    </source>
</evidence>
<dbReference type="InterPro" id="IPR047017">
    <property type="entry name" value="RGS6/7/9/11_DHEX_sf"/>
</dbReference>
<proteinExistence type="predicted"/>
<dbReference type="Pfam" id="PF00631">
    <property type="entry name" value="G-gamma"/>
    <property type="match status" value="1"/>
</dbReference>
<dbReference type="PRINTS" id="PR01301">
    <property type="entry name" value="RGSPROTEIN"/>
</dbReference>
<evidence type="ECO:0000256" key="1">
    <source>
        <dbReference type="ARBA" id="ARBA00022700"/>
    </source>
</evidence>
<dbReference type="GO" id="GO:0009968">
    <property type="term" value="P:negative regulation of signal transduction"/>
    <property type="evidence" value="ECO:0007669"/>
    <property type="project" value="UniProtKB-KW"/>
</dbReference>